<comment type="similarity">
    <text evidence="1">Belongs to the mycobacterial PPE family.</text>
</comment>
<keyword evidence="5" id="KW-1185">Reference proteome</keyword>
<gene>
    <name evidence="4" type="ORF">BKG73_18940</name>
</gene>
<dbReference type="EMBL" id="MLIH01000033">
    <property type="protein sequence ID" value="OHU07327.1"/>
    <property type="molecule type" value="Genomic_DNA"/>
</dbReference>
<dbReference type="Pfam" id="PF00823">
    <property type="entry name" value="PPE"/>
    <property type="match status" value="1"/>
</dbReference>
<reference evidence="4 5" key="1">
    <citation type="submission" date="2016-10" db="EMBL/GenBank/DDBJ databases">
        <title>Evaluation of Human, Animal and Environmental Mycobacterium chelonae Isolates by Core Genome Phylogenomic Analysis, Targeted Gene Comparison, and Anti-microbial Susceptibility Patterns: A Tale of Mistaken Identities.</title>
        <authorList>
            <person name="Fogelson S.B."/>
            <person name="Camus A.C."/>
            <person name="Lorenz W."/>
            <person name="Vasireddy R."/>
            <person name="Vasireddy S."/>
            <person name="Smith T."/>
            <person name="Brown-Elliott B.A."/>
            <person name="Wallace R.J.Jr."/>
            <person name="Hasan N.A."/>
            <person name="Reischl U."/>
            <person name="Sanchez S."/>
        </authorList>
    </citation>
    <scope>NUCLEOTIDE SEQUENCE [LARGE SCALE GENOMIC DNA]</scope>
    <source>
        <strain evidence="4 5">8528</strain>
    </source>
</reference>
<dbReference type="SUPFAM" id="SSF140459">
    <property type="entry name" value="PE/PPE dimer-like"/>
    <property type="match status" value="1"/>
</dbReference>
<dbReference type="InterPro" id="IPR038332">
    <property type="entry name" value="PPE_sf"/>
</dbReference>
<evidence type="ECO:0000256" key="1">
    <source>
        <dbReference type="ARBA" id="ARBA00010652"/>
    </source>
</evidence>
<dbReference type="InterPro" id="IPR000030">
    <property type="entry name" value="PPE_dom"/>
</dbReference>
<evidence type="ECO:0000313" key="5">
    <source>
        <dbReference type="Proteomes" id="UP000179621"/>
    </source>
</evidence>
<feature type="compositionally biased region" description="Basic and acidic residues" evidence="2">
    <location>
        <begin position="334"/>
        <end position="344"/>
    </location>
</feature>
<organism evidence="4 5">
    <name type="scientific">Mycobacteroides saopaulense</name>
    <dbReference type="NCBI Taxonomy" id="1578165"/>
    <lineage>
        <taxon>Bacteria</taxon>
        <taxon>Bacillati</taxon>
        <taxon>Actinomycetota</taxon>
        <taxon>Actinomycetes</taxon>
        <taxon>Mycobacteriales</taxon>
        <taxon>Mycobacteriaceae</taxon>
        <taxon>Mycobacteroides</taxon>
    </lineage>
</organism>
<comment type="caution">
    <text evidence="4">The sequence shown here is derived from an EMBL/GenBank/DDBJ whole genome shotgun (WGS) entry which is preliminary data.</text>
</comment>
<dbReference type="RefSeq" id="WP_070913447.1">
    <property type="nucleotide sequence ID" value="NZ_MLIC01000010.1"/>
</dbReference>
<accession>A0ABX3BWF9</accession>
<dbReference type="Proteomes" id="UP000179621">
    <property type="component" value="Unassembled WGS sequence"/>
</dbReference>
<feature type="domain" description="PPE" evidence="3">
    <location>
        <begin position="8"/>
        <end position="170"/>
    </location>
</feature>
<feature type="region of interest" description="Disordered" evidence="2">
    <location>
        <begin position="191"/>
        <end position="230"/>
    </location>
</feature>
<dbReference type="Gene3D" id="1.20.1260.20">
    <property type="entry name" value="PPE superfamily"/>
    <property type="match status" value="1"/>
</dbReference>
<proteinExistence type="inferred from homology"/>
<evidence type="ECO:0000313" key="4">
    <source>
        <dbReference type="EMBL" id="OHU07327.1"/>
    </source>
</evidence>
<protein>
    <recommendedName>
        <fullName evidence="3">PPE domain-containing protein</fullName>
    </recommendedName>
</protein>
<evidence type="ECO:0000259" key="3">
    <source>
        <dbReference type="Pfam" id="PF00823"/>
    </source>
</evidence>
<sequence length="366" mass="37453">MGFTDVVWESRSTEQLARDLTNGPGPTSMGEAGAAWVRIANAHASASEEYRKILDTLRGAWSSSGSEAVIGRLEAFGEWLTATAINAAANGQRAEEAAVANTVAVLAMPSVAEAIENKARHDMMASLSAYNGAVLTGTFAEFDENATADQANAAMVMNQYEEAVTPLATMWEEPLPPQVVSGDALKAEKDAKEAAAKAASGRGGGGGGGGMTPTPLSARQDRQVKGSASPTQLQRVGFTAGAASAGAGGMGGTGPMGGMMGAGRGHSNDREFDSVRPASTLEGGGEAAAGVSGAGQSWLPAAAQNDSPFAVSNVSWSPTSSVFDELVVPAEPDVPKWDSHESARTLEQVSDSWVSPPVIGQDRESV</sequence>
<evidence type="ECO:0000256" key="2">
    <source>
        <dbReference type="SAM" id="MobiDB-lite"/>
    </source>
</evidence>
<feature type="region of interest" description="Disordered" evidence="2">
    <location>
        <begin position="334"/>
        <end position="366"/>
    </location>
</feature>
<feature type="compositionally biased region" description="Gly residues" evidence="2">
    <location>
        <begin position="201"/>
        <end position="211"/>
    </location>
</feature>
<name>A0ABX3BWF9_9MYCO</name>